<dbReference type="Pfam" id="PF07687">
    <property type="entry name" value="M20_dimer"/>
    <property type="match status" value="1"/>
</dbReference>
<proteinExistence type="inferred from homology"/>
<protein>
    <submittedName>
        <fullName evidence="10">Dipeptidase PepV</fullName>
    </submittedName>
</protein>
<dbReference type="Pfam" id="PF01546">
    <property type="entry name" value="Peptidase_M20"/>
    <property type="match status" value="1"/>
</dbReference>
<evidence type="ECO:0000313" key="10">
    <source>
        <dbReference type="EMBL" id="RGE87777.1"/>
    </source>
</evidence>
<dbReference type="NCBIfam" id="TIGR01887">
    <property type="entry name" value="dipeptidaselike"/>
    <property type="match status" value="1"/>
</dbReference>
<dbReference type="NCBIfam" id="NF005591">
    <property type="entry name" value="PRK07318.1"/>
    <property type="match status" value="1"/>
</dbReference>
<evidence type="ECO:0000256" key="8">
    <source>
        <dbReference type="ARBA" id="ARBA00023049"/>
    </source>
</evidence>
<reference evidence="10 11" key="1">
    <citation type="submission" date="2018-08" db="EMBL/GenBank/DDBJ databases">
        <title>A genome reference for cultivated species of the human gut microbiota.</title>
        <authorList>
            <person name="Zou Y."/>
            <person name="Xue W."/>
            <person name="Luo G."/>
        </authorList>
    </citation>
    <scope>NUCLEOTIDE SEQUENCE [LARGE SCALE GENOMIC DNA]</scope>
    <source>
        <strain evidence="10 11">AF37-2AT</strain>
    </source>
</reference>
<evidence type="ECO:0000256" key="1">
    <source>
        <dbReference type="ARBA" id="ARBA00001947"/>
    </source>
</evidence>
<keyword evidence="4" id="KW-0479">Metal-binding</keyword>
<dbReference type="GO" id="GO:0016805">
    <property type="term" value="F:dipeptidase activity"/>
    <property type="evidence" value="ECO:0007669"/>
    <property type="project" value="UniProtKB-KW"/>
</dbReference>
<sequence length="458" mass="50035">MNFKQSIQAEKENIIKSICQLVSIPSTEGRPACGMPFGEGPAKALQYVLDLGRNMGFHVENFDNYAGHIEFGEGEKTLGILCHADVVPCGEGWIRDPYVPEIIDGILYGRGVLDDKGPLIVCLYAMKILKDLQIPLGKKVRLIVGTNEETNWGCMDYYFNQKHVPFPDLAFTPDAEFPLKYAEKGVLQYELTMPLTGEISFSGGNAVNSVPETATVLLPSSCLSDLLANQSALEKEYGCKLDMLASEDGIHLTVSGTAAHAARPEMGINAITGAMAAVDSLHLQGDLGAAADFYMKYIGKDLSGQHIGAGFSDNESGSLTFNVGKVTVRDHRLILSIDNRVPVTYSCHDVTLAVQKTIAKTPFSLEHEYATDSILIPRDSFLVTTLMDVYKRITGDINAKPEVDGGCTYARTMPNCVAFGALLPGQPNTMHEKNEGLHVRLIDTWMELYLEAIYQLAK</sequence>
<dbReference type="PANTHER" id="PTHR43808">
    <property type="entry name" value="ACETYLORNITHINE DEACETYLASE"/>
    <property type="match status" value="1"/>
</dbReference>
<dbReference type="OrthoDB" id="9761532at2"/>
<dbReference type="GO" id="GO:0006508">
    <property type="term" value="P:proteolysis"/>
    <property type="evidence" value="ECO:0007669"/>
    <property type="project" value="UniProtKB-KW"/>
</dbReference>
<evidence type="ECO:0000256" key="2">
    <source>
        <dbReference type="ARBA" id="ARBA00006247"/>
    </source>
</evidence>
<evidence type="ECO:0000256" key="7">
    <source>
        <dbReference type="ARBA" id="ARBA00022997"/>
    </source>
</evidence>
<feature type="domain" description="Peptidase M20 dimerisation" evidence="9">
    <location>
        <begin position="249"/>
        <end position="327"/>
    </location>
</feature>
<dbReference type="SUPFAM" id="SSF55031">
    <property type="entry name" value="Bacterial exopeptidase dimerisation domain"/>
    <property type="match status" value="1"/>
</dbReference>
<dbReference type="GO" id="GO:0008237">
    <property type="term" value="F:metallopeptidase activity"/>
    <property type="evidence" value="ECO:0007669"/>
    <property type="project" value="UniProtKB-KW"/>
</dbReference>
<evidence type="ECO:0000259" key="9">
    <source>
        <dbReference type="Pfam" id="PF07687"/>
    </source>
</evidence>
<dbReference type="RefSeq" id="WP_117493445.1">
    <property type="nucleotide sequence ID" value="NZ_BAABYU010000001.1"/>
</dbReference>
<evidence type="ECO:0000313" key="11">
    <source>
        <dbReference type="Proteomes" id="UP000261080"/>
    </source>
</evidence>
<comment type="cofactor">
    <cofactor evidence="1">
        <name>Zn(2+)</name>
        <dbReference type="ChEBI" id="CHEBI:29105"/>
    </cofactor>
</comment>
<dbReference type="InterPro" id="IPR002933">
    <property type="entry name" value="Peptidase_M20"/>
</dbReference>
<dbReference type="AlphaFoldDB" id="A0A3E3K2W6"/>
<evidence type="ECO:0000256" key="4">
    <source>
        <dbReference type="ARBA" id="ARBA00022723"/>
    </source>
</evidence>
<dbReference type="EMBL" id="QVLX01000003">
    <property type="protein sequence ID" value="RGE87777.1"/>
    <property type="molecule type" value="Genomic_DNA"/>
</dbReference>
<dbReference type="Gene3D" id="3.30.70.360">
    <property type="match status" value="2"/>
</dbReference>
<accession>A0A3E3K2W6</accession>
<dbReference type="GO" id="GO:0008270">
    <property type="term" value="F:zinc ion binding"/>
    <property type="evidence" value="ECO:0007669"/>
    <property type="project" value="InterPro"/>
</dbReference>
<keyword evidence="11" id="KW-1185">Reference proteome</keyword>
<dbReference type="PANTHER" id="PTHR43808:SF31">
    <property type="entry name" value="N-ACETYL-L-CITRULLINE DEACETYLASE"/>
    <property type="match status" value="1"/>
</dbReference>
<keyword evidence="6" id="KW-0862">Zinc</keyword>
<dbReference type="GO" id="GO:0006526">
    <property type="term" value="P:L-arginine biosynthetic process"/>
    <property type="evidence" value="ECO:0007669"/>
    <property type="project" value="TreeGrafter"/>
</dbReference>
<keyword evidence="5" id="KW-0378">Hydrolase</keyword>
<organism evidence="10 11">
    <name type="scientific">Sellimonas intestinalis</name>
    <dbReference type="NCBI Taxonomy" id="1653434"/>
    <lineage>
        <taxon>Bacteria</taxon>
        <taxon>Bacillati</taxon>
        <taxon>Bacillota</taxon>
        <taxon>Clostridia</taxon>
        <taxon>Lachnospirales</taxon>
        <taxon>Lachnospiraceae</taxon>
        <taxon>Sellimonas</taxon>
    </lineage>
</organism>
<dbReference type="InterPro" id="IPR050072">
    <property type="entry name" value="Peptidase_M20A"/>
</dbReference>
<dbReference type="GO" id="GO:0008777">
    <property type="term" value="F:acetylornithine deacetylase activity"/>
    <property type="evidence" value="ECO:0007669"/>
    <property type="project" value="TreeGrafter"/>
</dbReference>
<dbReference type="InterPro" id="IPR010964">
    <property type="entry name" value="M20A_pepV-rel"/>
</dbReference>
<dbReference type="SUPFAM" id="SSF53187">
    <property type="entry name" value="Zn-dependent exopeptidases"/>
    <property type="match status" value="1"/>
</dbReference>
<evidence type="ECO:0000256" key="6">
    <source>
        <dbReference type="ARBA" id="ARBA00022833"/>
    </source>
</evidence>
<name>A0A3E3K2W6_9FIRM</name>
<keyword evidence="8" id="KW-0482">Metalloprotease</keyword>
<dbReference type="Proteomes" id="UP000261080">
    <property type="component" value="Unassembled WGS sequence"/>
</dbReference>
<comment type="similarity">
    <text evidence="2">Belongs to the peptidase M20A family.</text>
</comment>
<keyword evidence="3" id="KW-0645">Protease</keyword>
<keyword evidence="7" id="KW-0224">Dipeptidase</keyword>
<dbReference type="Gene3D" id="3.40.630.10">
    <property type="entry name" value="Zn peptidases"/>
    <property type="match status" value="1"/>
</dbReference>
<dbReference type="InterPro" id="IPR011650">
    <property type="entry name" value="Peptidase_M20_dimer"/>
</dbReference>
<evidence type="ECO:0000256" key="5">
    <source>
        <dbReference type="ARBA" id="ARBA00022801"/>
    </source>
</evidence>
<dbReference type="InterPro" id="IPR036264">
    <property type="entry name" value="Bact_exopeptidase_dim_dom"/>
</dbReference>
<evidence type="ECO:0000256" key="3">
    <source>
        <dbReference type="ARBA" id="ARBA00022670"/>
    </source>
</evidence>
<comment type="caution">
    <text evidence="10">The sequence shown here is derived from an EMBL/GenBank/DDBJ whole genome shotgun (WGS) entry which is preliminary data.</text>
</comment>
<gene>
    <name evidence="10" type="primary">pepV</name>
    <name evidence="10" type="ORF">DW016_06560</name>
</gene>